<accession>A0ABV0UAI4</accession>
<name>A0ABV0UAI4_9TELE</name>
<reference evidence="1 2" key="1">
    <citation type="submission" date="2021-06" db="EMBL/GenBank/DDBJ databases">
        <authorList>
            <person name="Palmer J.M."/>
        </authorList>
    </citation>
    <scope>NUCLEOTIDE SEQUENCE [LARGE SCALE GENOMIC DNA]</scope>
    <source>
        <strain evidence="2">if_2019</strain>
        <tissue evidence="1">Muscle</tissue>
    </source>
</reference>
<sequence>MFGEKCSDTLPVDLFRLRHQKSVGRGRWNIHTRPGCAGAFFLLKGSFTFHCCYMQCMLSIRDCCEDDTMQAIVHCCYCGGPILP</sequence>
<evidence type="ECO:0000313" key="1">
    <source>
        <dbReference type="EMBL" id="MEQ2242192.1"/>
    </source>
</evidence>
<comment type="caution">
    <text evidence="1">The sequence shown here is derived from an EMBL/GenBank/DDBJ whole genome shotgun (WGS) entry which is preliminary data.</text>
</comment>
<organism evidence="1 2">
    <name type="scientific">Ilyodon furcidens</name>
    <name type="common">goldbreast splitfin</name>
    <dbReference type="NCBI Taxonomy" id="33524"/>
    <lineage>
        <taxon>Eukaryota</taxon>
        <taxon>Metazoa</taxon>
        <taxon>Chordata</taxon>
        <taxon>Craniata</taxon>
        <taxon>Vertebrata</taxon>
        <taxon>Euteleostomi</taxon>
        <taxon>Actinopterygii</taxon>
        <taxon>Neopterygii</taxon>
        <taxon>Teleostei</taxon>
        <taxon>Neoteleostei</taxon>
        <taxon>Acanthomorphata</taxon>
        <taxon>Ovalentaria</taxon>
        <taxon>Atherinomorphae</taxon>
        <taxon>Cyprinodontiformes</taxon>
        <taxon>Goodeidae</taxon>
        <taxon>Ilyodon</taxon>
    </lineage>
</organism>
<keyword evidence="2" id="KW-1185">Reference proteome</keyword>
<gene>
    <name evidence="1" type="ORF">ILYODFUR_033241</name>
</gene>
<protein>
    <submittedName>
        <fullName evidence="1">Uncharacterized protein</fullName>
    </submittedName>
</protein>
<dbReference type="EMBL" id="JAHRIQ010063531">
    <property type="protein sequence ID" value="MEQ2242192.1"/>
    <property type="molecule type" value="Genomic_DNA"/>
</dbReference>
<evidence type="ECO:0000313" key="2">
    <source>
        <dbReference type="Proteomes" id="UP001482620"/>
    </source>
</evidence>
<dbReference type="Proteomes" id="UP001482620">
    <property type="component" value="Unassembled WGS sequence"/>
</dbReference>
<proteinExistence type="predicted"/>